<feature type="transmembrane region" description="Helical" evidence="7">
    <location>
        <begin position="319"/>
        <end position="343"/>
    </location>
</feature>
<evidence type="ECO:0000256" key="7">
    <source>
        <dbReference type="SAM" id="Phobius"/>
    </source>
</evidence>
<feature type="transmembrane region" description="Helical" evidence="7">
    <location>
        <begin position="273"/>
        <end position="298"/>
    </location>
</feature>
<evidence type="ECO:0000256" key="6">
    <source>
        <dbReference type="ARBA" id="ARBA00023136"/>
    </source>
</evidence>
<dbReference type="InterPro" id="IPR004840">
    <property type="entry name" value="Amino_acid_permease_CS"/>
</dbReference>
<evidence type="ECO:0000256" key="3">
    <source>
        <dbReference type="ARBA" id="ARBA00022692"/>
    </source>
</evidence>
<evidence type="ECO:0000256" key="5">
    <source>
        <dbReference type="ARBA" id="ARBA00022989"/>
    </source>
</evidence>
<feature type="transmembrane region" description="Helical" evidence="7">
    <location>
        <begin position="395"/>
        <end position="415"/>
    </location>
</feature>
<dbReference type="PANTHER" id="PTHR43495:SF5">
    <property type="entry name" value="GAMMA-AMINOBUTYRIC ACID PERMEASE"/>
    <property type="match status" value="1"/>
</dbReference>
<comment type="caution">
    <text evidence="9">The sequence shown here is derived from an EMBL/GenBank/DDBJ whole genome shotgun (WGS) entry which is preliminary data.</text>
</comment>
<feature type="transmembrane region" description="Helical" evidence="7">
    <location>
        <begin position="349"/>
        <end position="374"/>
    </location>
</feature>
<dbReference type="Pfam" id="PF00324">
    <property type="entry name" value="AA_permease"/>
    <property type="match status" value="1"/>
</dbReference>
<keyword evidence="3 7" id="KW-0812">Transmembrane</keyword>
<feature type="transmembrane region" description="Helical" evidence="7">
    <location>
        <begin position="232"/>
        <end position="253"/>
    </location>
</feature>
<dbReference type="Gene3D" id="1.20.1740.10">
    <property type="entry name" value="Amino acid/polyamine transporter I"/>
    <property type="match status" value="1"/>
</dbReference>
<accession>A0ABW2Y372</accession>
<feature type="transmembrane region" description="Helical" evidence="7">
    <location>
        <begin position="189"/>
        <end position="211"/>
    </location>
</feature>
<dbReference type="EMBL" id="JBHTHQ010000013">
    <property type="protein sequence ID" value="MFD0704697.1"/>
    <property type="molecule type" value="Genomic_DNA"/>
</dbReference>
<evidence type="ECO:0000313" key="9">
    <source>
        <dbReference type="EMBL" id="MFD0704697.1"/>
    </source>
</evidence>
<feature type="transmembrane region" description="Helical" evidence="7">
    <location>
        <begin position="34"/>
        <end position="53"/>
    </location>
</feature>
<proteinExistence type="predicted"/>
<feature type="transmembrane region" description="Helical" evidence="7">
    <location>
        <begin position="73"/>
        <end position="95"/>
    </location>
</feature>
<sequence>MSSRHLTMISLGGVIGTGLFVSSGETIHAAGPLGAIIAYAAGSLLVYCVMLCLGELSVTMPYAGSFHLYAKRFIGPGTAFTVAILYWLNWAVALASEFTAAGMLMKYWFPASPAWVWSTVFIVAVLVLNLLSVRMYGEAEFWFSSVKVAAIAAFILIGAAAIVGIAPLNGTHTAPWFSNFFSDGWFPTGILPIFSTLLTVIFAFSGTEVVGVAAGETKDPHIAIPKAVHTTVFRLVIFFIGSIGVMAALIPWHRSGVTTSPFVMVFQSIGIPYAADIMNFVVLTAVLSAANSGLYVCARMVWSLAKEDMISSRLAHTNKYGVPVAAVLVSMAGSLLTLLTSVYAADTVYLALVAVSGLSTLVVWVIIVICQILFRKELKCENKSVAELPYRVPGYPLIPILALILSAFALVLILFDKSQRMTVLAMVPFVLLCYAWYYVRARVKKGARRIANEEDKSKR</sequence>
<keyword evidence="6 7" id="KW-0472">Membrane</keyword>
<keyword evidence="4" id="KW-0029">Amino-acid transport</keyword>
<evidence type="ECO:0000256" key="4">
    <source>
        <dbReference type="ARBA" id="ARBA00022970"/>
    </source>
</evidence>
<evidence type="ECO:0000313" key="10">
    <source>
        <dbReference type="Proteomes" id="UP001597036"/>
    </source>
</evidence>
<dbReference type="Proteomes" id="UP001597036">
    <property type="component" value="Unassembled WGS sequence"/>
</dbReference>
<feature type="transmembrane region" description="Helical" evidence="7">
    <location>
        <begin position="115"/>
        <end position="136"/>
    </location>
</feature>
<dbReference type="PROSITE" id="PS00218">
    <property type="entry name" value="AMINO_ACID_PERMEASE_1"/>
    <property type="match status" value="1"/>
</dbReference>
<organism evidence="9 10">
    <name type="scientific">Alloscardovia venturai</name>
    <dbReference type="NCBI Taxonomy" id="1769421"/>
    <lineage>
        <taxon>Bacteria</taxon>
        <taxon>Bacillati</taxon>
        <taxon>Actinomycetota</taxon>
        <taxon>Actinomycetes</taxon>
        <taxon>Bifidobacteriales</taxon>
        <taxon>Bifidobacteriaceae</taxon>
        <taxon>Alloscardovia</taxon>
    </lineage>
</organism>
<comment type="subcellular location">
    <subcellularLocation>
        <location evidence="1">Membrane</location>
        <topology evidence="1">Multi-pass membrane protein</topology>
    </subcellularLocation>
</comment>
<protein>
    <submittedName>
        <fullName evidence="9">Amino acid permease</fullName>
    </submittedName>
</protein>
<feature type="domain" description="Amino acid permease/ SLC12A" evidence="8">
    <location>
        <begin position="5"/>
        <end position="445"/>
    </location>
</feature>
<keyword evidence="2" id="KW-0813">Transport</keyword>
<name>A0ABW2Y372_9BIFI</name>
<dbReference type="InterPro" id="IPR004841">
    <property type="entry name" value="AA-permease/SLC12A_dom"/>
</dbReference>
<gene>
    <name evidence="9" type="ORF">ACFQY8_02890</name>
</gene>
<keyword evidence="10" id="KW-1185">Reference proteome</keyword>
<evidence type="ECO:0000259" key="8">
    <source>
        <dbReference type="Pfam" id="PF00324"/>
    </source>
</evidence>
<reference evidence="10" key="1">
    <citation type="journal article" date="2019" name="Int. J. Syst. Evol. Microbiol.">
        <title>The Global Catalogue of Microorganisms (GCM) 10K type strain sequencing project: providing services to taxonomists for standard genome sequencing and annotation.</title>
        <authorList>
            <consortium name="The Broad Institute Genomics Platform"/>
            <consortium name="The Broad Institute Genome Sequencing Center for Infectious Disease"/>
            <person name="Wu L."/>
            <person name="Ma J."/>
        </authorList>
    </citation>
    <scope>NUCLEOTIDE SEQUENCE [LARGE SCALE GENOMIC DNA]</scope>
    <source>
        <strain evidence="10">CCM 8604</strain>
    </source>
</reference>
<dbReference type="PANTHER" id="PTHR43495">
    <property type="entry name" value="GABA PERMEASE"/>
    <property type="match status" value="1"/>
</dbReference>
<dbReference type="PIRSF" id="PIRSF006060">
    <property type="entry name" value="AA_transporter"/>
    <property type="match status" value="1"/>
</dbReference>
<dbReference type="RefSeq" id="WP_377938445.1">
    <property type="nucleotide sequence ID" value="NZ_JBHTHQ010000013.1"/>
</dbReference>
<feature type="transmembrane region" description="Helical" evidence="7">
    <location>
        <begin position="148"/>
        <end position="169"/>
    </location>
</feature>
<keyword evidence="5 7" id="KW-1133">Transmembrane helix</keyword>
<feature type="transmembrane region" description="Helical" evidence="7">
    <location>
        <begin position="421"/>
        <end position="439"/>
    </location>
</feature>
<evidence type="ECO:0000256" key="2">
    <source>
        <dbReference type="ARBA" id="ARBA00022448"/>
    </source>
</evidence>
<evidence type="ECO:0000256" key="1">
    <source>
        <dbReference type="ARBA" id="ARBA00004141"/>
    </source>
</evidence>